<feature type="transmembrane region" description="Helical" evidence="1">
    <location>
        <begin position="169"/>
        <end position="187"/>
    </location>
</feature>
<keyword evidence="1" id="KW-0812">Transmembrane</keyword>
<name>A0ABV9ESC2_9ACTN</name>
<evidence type="ECO:0000313" key="3">
    <source>
        <dbReference type="EMBL" id="MFC4592551.1"/>
    </source>
</evidence>
<evidence type="ECO:0000256" key="1">
    <source>
        <dbReference type="SAM" id="Phobius"/>
    </source>
</evidence>
<dbReference type="GO" id="GO:0016746">
    <property type="term" value="F:acyltransferase activity"/>
    <property type="evidence" value="ECO:0007669"/>
    <property type="project" value="UniProtKB-KW"/>
</dbReference>
<feature type="transmembrane region" description="Helical" evidence="1">
    <location>
        <begin position="238"/>
        <end position="256"/>
    </location>
</feature>
<feature type="transmembrane region" description="Helical" evidence="1">
    <location>
        <begin position="356"/>
        <end position="373"/>
    </location>
</feature>
<feature type="transmembrane region" description="Helical" evidence="1">
    <location>
        <begin position="49"/>
        <end position="70"/>
    </location>
</feature>
<keyword evidence="3" id="KW-0808">Transferase</keyword>
<feature type="transmembrane region" description="Helical" evidence="1">
    <location>
        <begin position="318"/>
        <end position="336"/>
    </location>
</feature>
<dbReference type="InterPro" id="IPR002656">
    <property type="entry name" value="Acyl_transf_3_dom"/>
</dbReference>
<accession>A0ABV9ESC2</accession>
<feature type="transmembrane region" description="Helical" evidence="1">
    <location>
        <begin position="90"/>
        <end position="108"/>
    </location>
</feature>
<feature type="transmembrane region" description="Helical" evidence="1">
    <location>
        <begin position="263"/>
        <end position="280"/>
    </location>
</feature>
<dbReference type="RefSeq" id="WP_262851014.1">
    <property type="nucleotide sequence ID" value="NZ_JANZYP010000149.1"/>
</dbReference>
<gene>
    <name evidence="3" type="ORF">ACFO8L_41170</name>
</gene>
<dbReference type="PANTHER" id="PTHR23028">
    <property type="entry name" value="ACETYLTRANSFERASE"/>
    <property type="match status" value="1"/>
</dbReference>
<dbReference type="EMBL" id="JBHSFN010000065">
    <property type="protein sequence ID" value="MFC4592551.1"/>
    <property type="molecule type" value="Genomic_DNA"/>
</dbReference>
<reference evidence="4" key="1">
    <citation type="journal article" date="2019" name="Int. J. Syst. Evol. Microbiol.">
        <title>The Global Catalogue of Microorganisms (GCM) 10K type strain sequencing project: providing services to taxonomists for standard genome sequencing and annotation.</title>
        <authorList>
            <consortium name="The Broad Institute Genomics Platform"/>
            <consortium name="The Broad Institute Genome Sequencing Center for Infectious Disease"/>
            <person name="Wu L."/>
            <person name="Ma J."/>
        </authorList>
    </citation>
    <scope>NUCLEOTIDE SEQUENCE [LARGE SCALE GENOMIC DNA]</scope>
    <source>
        <strain evidence="4">CCUG 49560</strain>
    </source>
</reference>
<dbReference type="Proteomes" id="UP001595891">
    <property type="component" value="Unassembled WGS sequence"/>
</dbReference>
<dbReference type="InterPro" id="IPR050879">
    <property type="entry name" value="Acyltransferase_3"/>
</dbReference>
<dbReference type="EC" id="2.3.-.-" evidence="3"/>
<protein>
    <submittedName>
        <fullName evidence="3">Acyltransferase family protein</fullName>
        <ecNumber evidence="3">2.3.-.-</ecNumber>
    </submittedName>
</protein>
<comment type="caution">
    <text evidence="3">The sequence shown here is derived from an EMBL/GenBank/DDBJ whole genome shotgun (WGS) entry which is preliminary data.</text>
</comment>
<keyword evidence="1" id="KW-1133">Transmembrane helix</keyword>
<keyword evidence="4" id="KW-1185">Reference proteome</keyword>
<dbReference type="PANTHER" id="PTHR23028:SF131">
    <property type="entry name" value="BLR2367 PROTEIN"/>
    <property type="match status" value="1"/>
</dbReference>
<keyword evidence="3" id="KW-0012">Acyltransferase</keyword>
<keyword evidence="1" id="KW-0472">Membrane</keyword>
<feature type="transmembrane region" description="Helical" evidence="1">
    <location>
        <begin position="217"/>
        <end position="232"/>
    </location>
</feature>
<dbReference type="Pfam" id="PF01757">
    <property type="entry name" value="Acyl_transf_3"/>
    <property type="match status" value="1"/>
</dbReference>
<feature type="transmembrane region" description="Helical" evidence="1">
    <location>
        <begin position="292"/>
        <end position="311"/>
    </location>
</feature>
<sequence length="392" mass="42964">MPTAPTALPPTTTTSPVRLAWLDALRGIGALAVVAEHLLPWVVPSLRPYWFNLGLYGILVFFLVSGYIIPASLERHGDVAAFWTSRVFRLYPLYLVVIGVVLALTWWIPIRATVPRDLSAVAGHATMLMDVIGVGGVVDTMWTLSYEMVFYLLVTALFVTGAHRRSGALAVLFGAVGMATGLMLPGPPLSGNWLAWVSFAGFAIGLACVFTGRFRTAAACGLGLMALTLLLMSSRVPWFGAVIVAVMFAGTAIHRWERGTGPLWPVMVTMTLVALAPVWALQGGWWWIQPDVWITTIALAAATFAGAMALRHRRVPRVLAWLGLISYSLYLLHHPLLKYFVALTGDLRWSPLGVQLLMATAFLAVVLPASWLTHRYVERPMQRLAHHLRHPS</sequence>
<proteinExistence type="predicted"/>
<feature type="transmembrane region" description="Helical" evidence="1">
    <location>
        <begin position="193"/>
        <end position="210"/>
    </location>
</feature>
<evidence type="ECO:0000313" key="4">
    <source>
        <dbReference type="Proteomes" id="UP001595891"/>
    </source>
</evidence>
<organism evidence="3 4">
    <name type="scientific">Sphaerisporangium corydalis</name>
    <dbReference type="NCBI Taxonomy" id="1441875"/>
    <lineage>
        <taxon>Bacteria</taxon>
        <taxon>Bacillati</taxon>
        <taxon>Actinomycetota</taxon>
        <taxon>Actinomycetes</taxon>
        <taxon>Streptosporangiales</taxon>
        <taxon>Streptosporangiaceae</taxon>
        <taxon>Sphaerisporangium</taxon>
    </lineage>
</organism>
<feature type="domain" description="Acyltransferase 3" evidence="2">
    <location>
        <begin position="20"/>
        <end position="373"/>
    </location>
</feature>
<evidence type="ECO:0000259" key="2">
    <source>
        <dbReference type="Pfam" id="PF01757"/>
    </source>
</evidence>